<comment type="pathway">
    <text evidence="9">Cofactor biosynthesis; adenosylcobalamin biosynthesis; precorrin-2 from uroporphyrinogen III: step 1/1.</text>
</comment>
<dbReference type="Proteomes" id="UP000298429">
    <property type="component" value="Unassembled WGS sequence"/>
</dbReference>
<dbReference type="Gene3D" id="3.40.1010.10">
    <property type="entry name" value="Cobalt-precorrin-4 Transmethylase, Domain 1"/>
    <property type="match status" value="1"/>
</dbReference>
<evidence type="ECO:0000256" key="9">
    <source>
        <dbReference type="ARBA" id="ARBA00060548"/>
    </source>
</evidence>
<evidence type="ECO:0000313" key="11">
    <source>
        <dbReference type="EMBL" id="TGL97836.1"/>
    </source>
</evidence>
<dbReference type="InterPro" id="IPR035996">
    <property type="entry name" value="4pyrrol_Methylase_sf"/>
</dbReference>
<dbReference type="Gene3D" id="3.30.950.10">
    <property type="entry name" value="Methyltransferase, Cobalt-precorrin-4 Transmethylase, Domain 2"/>
    <property type="match status" value="1"/>
</dbReference>
<name>A0A5F2B098_9LEPT</name>
<dbReference type="EMBL" id="RQGN01000079">
    <property type="protein sequence ID" value="TGL97836.1"/>
    <property type="molecule type" value="Genomic_DNA"/>
</dbReference>
<dbReference type="OrthoDB" id="9815856at2"/>
<evidence type="ECO:0000256" key="8">
    <source>
        <dbReference type="ARBA" id="ARBA00025705"/>
    </source>
</evidence>
<dbReference type="FunFam" id="3.30.950.10:FF:000001">
    <property type="entry name" value="Siroheme synthase"/>
    <property type="match status" value="1"/>
</dbReference>
<evidence type="ECO:0000313" key="12">
    <source>
        <dbReference type="Proteomes" id="UP000298429"/>
    </source>
</evidence>
<gene>
    <name evidence="11" type="primary">cobA</name>
    <name evidence="11" type="ORF">EHQ76_14415</name>
</gene>
<dbReference type="PANTHER" id="PTHR45790">
    <property type="entry name" value="SIROHEME SYNTHASE-RELATED"/>
    <property type="match status" value="1"/>
</dbReference>
<proteinExistence type="inferred from homology"/>
<dbReference type="NCBIfam" id="NF004790">
    <property type="entry name" value="PRK06136.1"/>
    <property type="match status" value="1"/>
</dbReference>
<dbReference type="Pfam" id="PF00590">
    <property type="entry name" value="TP_methylase"/>
    <property type="match status" value="1"/>
</dbReference>
<dbReference type="InterPro" id="IPR014777">
    <property type="entry name" value="4pyrrole_Mease_sub1"/>
</dbReference>
<evidence type="ECO:0000256" key="3">
    <source>
        <dbReference type="ARBA" id="ARBA00022573"/>
    </source>
</evidence>
<evidence type="ECO:0000256" key="2">
    <source>
        <dbReference type="ARBA" id="ARBA00012162"/>
    </source>
</evidence>
<evidence type="ECO:0000256" key="5">
    <source>
        <dbReference type="ARBA" id="ARBA00022679"/>
    </source>
</evidence>
<sequence>MNPNTEYGKVYLVGAGPGDPELLTRKAVKVLRKAEAVLYDDLVSSKILRMCRKKTELIYVGKRLGQHSCQQIDLNQKIADAALRFGNVVRLKGGDPSVFGRVGEEYEFLLNLGIECEIVAGITTASGAAASLGFPLTHREYSKEILYISGHGKNGKNSHSFKNLSCEGKTLVVYMGLNSLKEIVDDLIESGNPESLPVGIVENATLAHQRMITGNLENIVQVAEVNEVRSPALLIIGDIVDYYHKMDSLKTLINRPYTFS</sequence>
<evidence type="ECO:0000256" key="4">
    <source>
        <dbReference type="ARBA" id="ARBA00022603"/>
    </source>
</evidence>
<keyword evidence="4 11" id="KW-0489">Methyltransferase</keyword>
<evidence type="ECO:0000256" key="6">
    <source>
        <dbReference type="ARBA" id="ARBA00022691"/>
    </source>
</evidence>
<dbReference type="NCBIfam" id="TIGR01469">
    <property type="entry name" value="cobA_cysG_Cterm"/>
    <property type="match status" value="1"/>
</dbReference>
<dbReference type="InterPro" id="IPR014776">
    <property type="entry name" value="4pyrrole_Mease_sub2"/>
</dbReference>
<evidence type="ECO:0000256" key="7">
    <source>
        <dbReference type="ARBA" id="ARBA00023244"/>
    </source>
</evidence>
<comment type="similarity">
    <text evidence="1">Belongs to the precorrin methyltransferase family.</text>
</comment>
<dbReference type="InterPro" id="IPR000878">
    <property type="entry name" value="4pyrrol_Mease"/>
</dbReference>
<dbReference type="InterPro" id="IPR050161">
    <property type="entry name" value="Siro_Cobalamin_biosynth"/>
</dbReference>
<reference evidence="11 12" key="1">
    <citation type="journal article" date="2019" name="PLoS Negl. Trop. Dis.">
        <title>Revisiting the worldwide diversity of Leptospira species in the environment.</title>
        <authorList>
            <person name="Vincent A.T."/>
            <person name="Schiettekatte O."/>
            <person name="Bourhy P."/>
            <person name="Veyrier F.J."/>
            <person name="Picardeau M."/>
        </authorList>
    </citation>
    <scope>NUCLEOTIDE SEQUENCE [LARGE SCALE GENOMIC DNA]</scope>
    <source>
        <strain evidence="11 12">201702444</strain>
    </source>
</reference>
<keyword evidence="5 11" id="KW-0808">Transferase</keyword>
<keyword evidence="3" id="KW-0169">Cobalamin biosynthesis</keyword>
<feature type="domain" description="Tetrapyrrole methylase" evidence="10">
    <location>
        <begin position="9"/>
        <end position="219"/>
    </location>
</feature>
<accession>A0A5F2B098</accession>
<evidence type="ECO:0000259" key="10">
    <source>
        <dbReference type="Pfam" id="PF00590"/>
    </source>
</evidence>
<keyword evidence="6" id="KW-0949">S-adenosyl-L-methionine</keyword>
<dbReference type="GO" id="GO:0009236">
    <property type="term" value="P:cobalamin biosynthetic process"/>
    <property type="evidence" value="ECO:0007669"/>
    <property type="project" value="UniProtKB-KW"/>
</dbReference>
<keyword evidence="7" id="KW-0627">Porphyrin biosynthesis</keyword>
<dbReference type="AlphaFoldDB" id="A0A5F2B098"/>
<dbReference type="GO" id="GO:0019354">
    <property type="term" value="P:siroheme biosynthetic process"/>
    <property type="evidence" value="ECO:0007669"/>
    <property type="project" value="InterPro"/>
</dbReference>
<protein>
    <recommendedName>
        <fullName evidence="2">uroporphyrinogen-III C-methyltransferase</fullName>
        <ecNumber evidence="2">2.1.1.107</ecNumber>
    </recommendedName>
</protein>
<dbReference type="InterPro" id="IPR006366">
    <property type="entry name" value="CobA/CysG_C"/>
</dbReference>
<organism evidence="11 12">
    <name type="scientific">Leptospira barantonii</name>
    <dbReference type="NCBI Taxonomy" id="2023184"/>
    <lineage>
        <taxon>Bacteria</taxon>
        <taxon>Pseudomonadati</taxon>
        <taxon>Spirochaetota</taxon>
        <taxon>Spirochaetia</taxon>
        <taxon>Leptospirales</taxon>
        <taxon>Leptospiraceae</taxon>
        <taxon>Leptospira</taxon>
    </lineage>
</organism>
<dbReference type="EC" id="2.1.1.107" evidence="2"/>
<evidence type="ECO:0000256" key="1">
    <source>
        <dbReference type="ARBA" id="ARBA00005879"/>
    </source>
</evidence>
<dbReference type="SUPFAM" id="SSF53790">
    <property type="entry name" value="Tetrapyrrole methylase"/>
    <property type="match status" value="1"/>
</dbReference>
<dbReference type="GO" id="GO:0032259">
    <property type="term" value="P:methylation"/>
    <property type="evidence" value="ECO:0007669"/>
    <property type="project" value="UniProtKB-KW"/>
</dbReference>
<dbReference type="GO" id="GO:0004851">
    <property type="term" value="F:uroporphyrin-III C-methyltransferase activity"/>
    <property type="evidence" value="ECO:0007669"/>
    <property type="project" value="UniProtKB-EC"/>
</dbReference>
<dbReference type="RefSeq" id="WP_135671603.1">
    <property type="nucleotide sequence ID" value="NZ_RQGN01000079.1"/>
</dbReference>
<dbReference type="CDD" id="cd11642">
    <property type="entry name" value="SUMT"/>
    <property type="match status" value="1"/>
</dbReference>
<dbReference type="PANTHER" id="PTHR45790:SF3">
    <property type="entry name" value="S-ADENOSYL-L-METHIONINE-DEPENDENT UROPORPHYRINOGEN III METHYLTRANSFERASE, CHLOROPLASTIC"/>
    <property type="match status" value="1"/>
</dbReference>
<comment type="pathway">
    <text evidence="8">Porphyrin-containing compound metabolism; siroheme biosynthesis; precorrin-2 from uroporphyrinogen III: step 1/1.</text>
</comment>
<dbReference type="FunFam" id="3.40.1010.10:FF:000001">
    <property type="entry name" value="Siroheme synthase"/>
    <property type="match status" value="1"/>
</dbReference>
<comment type="caution">
    <text evidence="11">The sequence shown here is derived from an EMBL/GenBank/DDBJ whole genome shotgun (WGS) entry which is preliminary data.</text>
</comment>